<name>A0A1L0DQM8_9ASCO</name>
<evidence type="ECO:0000313" key="9">
    <source>
        <dbReference type="Proteomes" id="UP000182334"/>
    </source>
</evidence>
<reference evidence="8 9" key="1">
    <citation type="submission" date="2016-10" db="EMBL/GenBank/DDBJ databases">
        <authorList>
            <person name="de Groot N.N."/>
        </authorList>
    </citation>
    <scope>NUCLEOTIDE SEQUENCE [LARGE SCALE GENOMIC DNA]</scope>
    <source>
        <strain evidence="8 9">CBS 141442</strain>
    </source>
</reference>
<dbReference type="GO" id="GO:0008270">
    <property type="term" value="F:zinc ion binding"/>
    <property type="evidence" value="ECO:0007669"/>
    <property type="project" value="InterPro"/>
</dbReference>
<keyword evidence="6" id="KW-0539">Nucleus</keyword>
<gene>
    <name evidence="8" type="ORF">SAMEA4029010_CIC11G00000000952</name>
</gene>
<keyword evidence="5" id="KW-0804">Transcription</keyword>
<keyword evidence="1" id="KW-0479">Metal-binding</keyword>
<evidence type="ECO:0000256" key="5">
    <source>
        <dbReference type="ARBA" id="ARBA00023163"/>
    </source>
</evidence>
<dbReference type="InterPro" id="IPR007219">
    <property type="entry name" value="XnlR_reg_dom"/>
</dbReference>
<evidence type="ECO:0000256" key="3">
    <source>
        <dbReference type="ARBA" id="ARBA00023015"/>
    </source>
</evidence>
<evidence type="ECO:0000259" key="7">
    <source>
        <dbReference type="SMART" id="SM00906"/>
    </source>
</evidence>
<evidence type="ECO:0000256" key="6">
    <source>
        <dbReference type="ARBA" id="ARBA00023242"/>
    </source>
</evidence>
<dbReference type="GO" id="GO:0003677">
    <property type="term" value="F:DNA binding"/>
    <property type="evidence" value="ECO:0007669"/>
    <property type="project" value="UniProtKB-KW"/>
</dbReference>
<dbReference type="OrthoDB" id="2428527at2759"/>
<keyword evidence="3" id="KW-0805">Transcription regulation</keyword>
<dbReference type="PANTHER" id="PTHR31313:SF81">
    <property type="entry name" value="TY1 ENHANCER ACTIVATOR"/>
    <property type="match status" value="1"/>
</dbReference>
<evidence type="ECO:0000256" key="1">
    <source>
        <dbReference type="ARBA" id="ARBA00022723"/>
    </source>
</evidence>
<dbReference type="SMART" id="SM00906">
    <property type="entry name" value="Fungal_trans"/>
    <property type="match status" value="1"/>
</dbReference>
<evidence type="ECO:0000256" key="2">
    <source>
        <dbReference type="ARBA" id="ARBA00022833"/>
    </source>
</evidence>
<feature type="domain" description="Xylanolytic transcriptional activator regulatory" evidence="7">
    <location>
        <begin position="225"/>
        <end position="311"/>
    </location>
</feature>
<keyword evidence="9" id="KW-1185">Reference proteome</keyword>
<proteinExistence type="predicted"/>
<evidence type="ECO:0000313" key="8">
    <source>
        <dbReference type="EMBL" id="SGZ54686.1"/>
    </source>
</evidence>
<dbReference type="Pfam" id="PF04082">
    <property type="entry name" value="Fungal_trans"/>
    <property type="match status" value="1"/>
</dbReference>
<protein>
    <submittedName>
        <fullName evidence="8">CIC11C00000000952</fullName>
    </submittedName>
</protein>
<dbReference type="PANTHER" id="PTHR31313">
    <property type="entry name" value="TY1 ENHANCER ACTIVATOR"/>
    <property type="match status" value="1"/>
</dbReference>
<keyword evidence="4" id="KW-0238">DNA-binding</keyword>
<sequence length="586" mass="65694">MTNSYRKNVTEMRPTTVEIERLQNLVSTLLATLDKINDIVYNEPFEKSLMKIKEVLHASQKLKDQEKGARKLPVSIGASSGGSFSIFGPTSAFYNVVDMSSSTMTAELFDNALMNLSSLMLCLCNFFKWQYPDIAMFIHRESFLNDFLNPLSTLSYCSEELVYSIAALGAKCSEDNNLRLLSQSFFETAKTKIFSKKICQPHVNTLQALLCLSLYELGDGNASASWMLSGMAIRMGYDLGFQLNPSDWTIASTDSTISQHAIIANMDVMVRSRIYWGCYIFDHFVSLVMGRPVTIRKSEASIPSSEHLPNSNKIEDYIFRPSKDEGSVENLDASATLRQLCLLCDCVGSLLSDIFSSDAGEDGFAYLTGGRLDRYNKLLVDWRAHIPSSMRWNKKTLAKQLYNPTVMANRLFYYVILLCLNKPFLTIKVEVQGPTPLEICNSAISELLIILSKFNDSGFPPSCLVVYSSILGISVILAKVYSAEGTHEIPEEDLRGLMVFYATLSRACSSWKLASKALMFLTKRISELNVPSISHVFDTAEDAYQNKLSQRELDEIMELGGDLTAQDNLFSNFFEFLNDEDLSRVS</sequence>
<dbReference type="EMBL" id="LT635759">
    <property type="protein sequence ID" value="SGZ54686.1"/>
    <property type="molecule type" value="Genomic_DNA"/>
</dbReference>
<organism evidence="8 9">
    <name type="scientific">Sungouiella intermedia</name>
    <dbReference type="NCBI Taxonomy" id="45354"/>
    <lineage>
        <taxon>Eukaryota</taxon>
        <taxon>Fungi</taxon>
        <taxon>Dikarya</taxon>
        <taxon>Ascomycota</taxon>
        <taxon>Saccharomycotina</taxon>
        <taxon>Pichiomycetes</taxon>
        <taxon>Metschnikowiaceae</taxon>
        <taxon>Sungouiella</taxon>
    </lineage>
</organism>
<accession>A0A1L0DQM8</accession>
<dbReference type="STRING" id="45354.A0A1L0DQM8"/>
<dbReference type="Proteomes" id="UP000182334">
    <property type="component" value="Chromosome IV"/>
</dbReference>
<dbReference type="GO" id="GO:0006351">
    <property type="term" value="P:DNA-templated transcription"/>
    <property type="evidence" value="ECO:0007669"/>
    <property type="project" value="InterPro"/>
</dbReference>
<evidence type="ECO:0000256" key="4">
    <source>
        <dbReference type="ARBA" id="ARBA00023125"/>
    </source>
</evidence>
<dbReference type="InterPro" id="IPR051615">
    <property type="entry name" value="Transcr_Regulatory_Elem"/>
</dbReference>
<keyword evidence="2" id="KW-0862">Zinc</keyword>
<dbReference type="AlphaFoldDB" id="A0A1L0DQM8"/>
<dbReference type="CDD" id="cd12148">
    <property type="entry name" value="fungal_TF_MHR"/>
    <property type="match status" value="1"/>
</dbReference>